<evidence type="ECO:0000313" key="12">
    <source>
        <dbReference type="Proteomes" id="UP000467841"/>
    </source>
</evidence>
<keyword evidence="5 9" id="KW-1133">Transmembrane helix</keyword>
<dbReference type="Pfam" id="PF03552">
    <property type="entry name" value="Cellulose_synt"/>
    <property type="match status" value="1"/>
</dbReference>
<dbReference type="InterPro" id="IPR005150">
    <property type="entry name" value="Cellulose_synth"/>
</dbReference>
<evidence type="ECO:0000256" key="2">
    <source>
        <dbReference type="ARBA" id="ARBA00022676"/>
    </source>
</evidence>
<dbReference type="EMBL" id="CACVBM020001939">
    <property type="protein sequence ID" value="CAA7062364.1"/>
    <property type="molecule type" value="Genomic_DNA"/>
</dbReference>
<dbReference type="Proteomes" id="UP000467841">
    <property type="component" value="Unassembled WGS sequence"/>
</dbReference>
<dbReference type="Pfam" id="PF00403">
    <property type="entry name" value="HMA"/>
    <property type="match status" value="1"/>
</dbReference>
<dbReference type="CDD" id="cd00371">
    <property type="entry name" value="HMA"/>
    <property type="match status" value="1"/>
</dbReference>
<dbReference type="AlphaFoldDB" id="A0A6D2L973"/>
<feature type="transmembrane region" description="Helical" evidence="9">
    <location>
        <begin position="49"/>
        <end position="68"/>
    </location>
</feature>
<dbReference type="InterPro" id="IPR006121">
    <property type="entry name" value="HMA_dom"/>
</dbReference>
<dbReference type="GO" id="GO:0012505">
    <property type="term" value="C:endomembrane system"/>
    <property type="evidence" value="ECO:0007669"/>
    <property type="project" value="UniProtKB-SubCell"/>
</dbReference>
<dbReference type="PANTHER" id="PTHR13301">
    <property type="entry name" value="X-BOX TRANSCRIPTION FACTOR-RELATED"/>
    <property type="match status" value="1"/>
</dbReference>
<keyword evidence="2" id="KW-0328">Glycosyltransferase</keyword>
<evidence type="ECO:0000256" key="5">
    <source>
        <dbReference type="ARBA" id="ARBA00022989"/>
    </source>
</evidence>
<evidence type="ECO:0000256" key="3">
    <source>
        <dbReference type="ARBA" id="ARBA00022679"/>
    </source>
</evidence>
<evidence type="ECO:0000259" key="10">
    <source>
        <dbReference type="PROSITE" id="PS50846"/>
    </source>
</evidence>
<comment type="subcellular location">
    <subcellularLocation>
        <location evidence="1">Endomembrane system</location>
    </subcellularLocation>
</comment>
<evidence type="ECO:0000256" key="4">
    <source>
        <dbReference type="ARBA" id="ARBA00022692"/>
    </source>
</evidence>
<gene>
    <name evidence="11" type="ORF">MERR_LOCUS49600</name>
</gene>
<feature type="binding site" evidence="8">
    <location>
        <position position="136"/>
    </location>
    <ligand>
        <name>UDP-alpha-D-glucose</name>
        <dbReference type="ChEBI" id="CHEBI:58885"/>
    </ligand>
</feature>
<feature type="transmembrane region" description="Helical" evidence="9">
    <location>
        <begin position="20"/>
        <end position="42"/>
    </location>
</feature>
<organism evidence="11 12">
    <name type="scientific">Microthlaspi erraticum</name>
    <dbReference type="NCBI Taxonomy" id="1685480"/>
    <lineage>
        <taxon>Eukaryota</taxon>
        <taxon>Viridiplantae</taxon>
        <taxon>Streptophyta</taxon>
        <taxon>Embryophyta</taxon>
        <taxon>Tracheophyta</taxon>
        <taxon>Spermatophyta</taxon>
        <taxon>Magnoliopsida</taxon>
        <taxon>eudicotyledons</taxon>
        <taxon>Gunneridae</taxon>
        <taxon>Pentapetalae</taxon>
        <taxon>rosids</taxon>
        <taxon>malvids</taxon>
        <taxon>Brassicales</taxon>
        <taxon>Brassicaceae</taxon>
        <taxon>Coluteocarpeae</taxon>
        <taxon>Microthlaspi</taxon>
    </lineage>
</organism>
<evidence type="ECO:0000256" key="9">
    <source>
        <dbReference type="SAM" id="Phobius"/>
    </source>
</evidence>
<keyword evidence="7" id="KW-0961">Cell wall biogenesis/degradation</keyword>
<dbReference type="Gene3D" id="3.30.70.100">
    <property type="match status" value="1"/>
</dbReference>
<evidence type="ECO:0000256" key="6">
    <source>
        <dbReference type="ARBA" id="ARBA00023136"/>
    </source>
</evidence>
<evidence type="ECO:0000313" key="11">
    <source>
        <dbReference type="EMBL" id="CAA7062364.1"/>
    </source>
</evidence>
<evidence type="ECO:0000256" key="8">
    <source>
        <dbReference type="PIRSR" id="PIRSR605150-2"/>
    </source>
</evidence>
<dbReference type="GO" id="GO:0016020">
    <property type="term" value="C:membrane"/>
    <property type="evidence" value="ECO:0007669"/>
    <property type="project" value="InterPro"/>
</dbReference>
<reference evidence="11" key="1">
    <citation type="submission" date="2020-01" db="EMBL/GenBank/DDBJ databases">
        <authorList>
            <person name="Mishra B."/>
        </authorList>
    </citation>
    <scope>NUCLEOTIDE SEQUENCE [LARGE SCALE GENOMIC DNA]</scope>
</reference>
<dbReference type="GO" id="GO:0046872">
    <property type="term" value="F:metal ion binding"/>
    <property type="evidence" value="ECO:0007669"/>
    <property type="project" value="InterPro"/>
</dbReference>
<dbReference type="InterPro" id="IPR036163">
    <property type="entry name" value="HMA_dom_sf"/>
</dbReference>
<dbReference type="GO" id="GO:0030244">
    <property type="term" value="P:cellulose biosynthetic process"/>
    <property type="evidence" value="ECO:0007669"/>
    <property type="project" value="InterPro"/>
</dbReference>
<keyword evidence="3" id="KW-0808">Transferase</keyword>
<keyword evidence="12" id="KW-1185">Reference proteome</keyword>
<comment type="caution">
    <text evidence="11">The sequence shown here is derived from an EMBL/GenBank/DDBJ whole genome shotgun (WGS) entry which is preliminary data.</text>
</comment>
<sequence length="433" mass="49824">MADSSSSLPPLCEKISYKRYVLRAVDLTILGLLLSLLLYRILHMSQNDNVWIVAFLCESFFSFIWLLITCIKWSPAEYKAYPDRLDERAHDLPSVDMFVPTADPVREPPILVVNTVLSLLAVNYPANKIACYVSDDGCSPLTYFSLKEASKFAKIWVPFCKKYNVKVRAPFRYFLNPPDALEDSEFSKDWEMTKTCILKVDLKCCTGCQKKASTKLQTISGVSAVEYNAEKGLMTVRGDVEPTTLVQKLTRWGKKAELVSVNYQLDDDDLLSDSEEDFNDDDEDEQVEWVPDPKPMERVTLKKKKKGILSKSSLLGCFSRKPPEVVLPFPTQNRNQQRMFPPMQPQQRPPPFGTMYPQQRPQYGMMNHQPMMQQQPHPRMRQQQPQGPMMNMMMQQQPQGPMPMGYNGNMFQPTRPYFLKDLKANPSLHYQKS</sequence>
<feature type="domain" description="HMA" evidence="10">
    <location>
        <begin position="193"/>
        <end position="261"/>
    </location>
</feature>
<proteinExistence type="predicted"/>
<accession>A0A6D2L973</accession>
<dbReference type="SUPFAM" id="SSF55008">
    <property type="entry name" value="HMA, heavy metal-associated domain"/>
    <property type="match status" value="1"/>
</dbReference>
<dbReference type="GO" id="GO:0016760">
    <property type="term" value="F:cellulose synthase (UDP-forming) activity"/>
    <property type="evidence" value="ECO:0007669"/>
    <property type="project" value="InterPro"/>
</dbReference>
<dbReference type="PROSITE" id="PS50846">
    <property type="entry name" value="HMA_2"/>
    <property type="match status" value="1"/>
</dbReference>
<protein>
    <recommendedName>
        <fullName evidence="10">HMA domain-containing protein</fullName>
    </recommendedName>
</protein>
<evidence type="ECO:0000256" key="7">
    <source>
        <dbReference type="ARBA" id="ARBA00023316"/>
    </source>
</evidence>
<evidence type="ECO:0000256" key="1">
    <source>
        <dbReference type="ARBA" id="ARBA00004308"/>
    </source>
</evidence>
<keyword evidence="4 9" id="KW-0812">Transmembrane</keyword>
<dbReference type="GO" id="GO:0071555">
    <property type="term" value="P:cell wall organization"/>
    <property type="evidence" value="ECO:0007669"/>
    <property type="project" value="UniProtKB-KW"/>
</dbReference>
<name>A0A6D2L973_9BRAS</name>
<dbReference type="OrthoDB" id="1109802at2759"/>
<feature type="binding site" evidence="8">
    <location>
        <position position="107"/>
    </location>
    <ligand>
        <name>UDP-alpha-D-glucose</name>
        <dbReference type="ChEBI" id="CHEBI:58885"/>
    </ligand>
</feature>
<keyword evidence="6 9" id="KW-0472">Membrane</keyword>